<sequence>MNITLMRTIVVTVGLCVGSVAVDAADWMSWRGPRDHGSQSSGTFPDELNEESIVWRAPLPGKGCSTPILVDGNLYLTAPENGKDAVMSLDASGQRRWLTAFDTEVSGKHRNGSGCNASPVSDANAIYVYFKSGTFAALELDGTKRWATNLVERFGKDERFWDHGTSPVLTKDYVVMARMHAGESWLAAFDKVSGDLVWKVPRNYDVPKESDQCYTTPLVIEYEQRESVLVWGAEHLTIHDAATGEERWSCGGFNPDANALWPAIATPVIVDDMAVVCFGRNDRGTPQLHGVRLNGNGDVTDTNHVWFRDDVSAFVPTPAVAKGLVYIVRDKGEVDCIDPATGETVWSDRLPKNRSAYYASPLIASGRLYAIREDGAMYVVDVNNSKFELLSEYEFDQPIIGSPIPGKDCLYIRGQDHLFCLATDRQ</sequence>
<dbReference type="Proteomes" id="UP000011885">
    <property type="component" value="Unassembled WGS sequence"/>
</dbReference>
<dbReference type="SUPFAM" id="SSF50998">
    <property type="entry name" value="Quinoprotein alcohol dehydrogenase-like"/>
    <property type="match status" value="1"/>
</dbReference>
<evidence type="ECO:0000313" key="3">
    <source>
        <dbReference type="Proteomes" id="UP000011885"/>
    </source>
</evidence>
<reference evidence="2 3" key="1">
    <citation type="journal article" date="2013" name="Mar. Genomics">
        <title>Expression of sulfatases in Rhodopirellula baltica and the diversity of sulfatases in the genus Rhodopirellula.</title>
        <authorList>
            <person name="Wegner C.E."/>
            <person name="Richter-Heitmann T."/>
            <person name="Klindworth A."/>
            <person name="Klockow C."/>
            <person name="Richter M."/>
            <person name="Achstetter T."/>
            <person name="Glockner F.O."/>
            <person name="Harder J."/>
        </authorList>
    </citation>
    <scope>NUCLEOTIDE SEQUENCE [LARGE SCALE GENOMIC DNA]</scope>
    <source>
        <strain evidence="2 3">SM41</strain>
    </source>
</reference>
<dbReference type="RefSeq" id="WP_008688841.1">
    <property type="nucleotide sequence ID" value="NZ_ANOH01000462.1"/>
</dbReference>
<dbReference type="PANTHER" id="PTHR34512:SF30">
    <property type="entry name" value="OUTER MEMBRANE PROTEIN ASSEMBLY FACTOR BAMB"/>
    <property type="match status" value="1"/>
</dbReference>
<dbReference type="PANTHER" id="PTHR34512">
    <property type="entry name" value="CELL SURFACE PROTEIN"/>
    <property type="match status" value="1"/>
</dbReference>
<evidence type="ECO:0000259" key="1">
    <source>
        <dbReference type="Pfam" id="PF13360"/>
    </source>
</evidence>
<dbReference type="Pfam" id="PF13360">
    <property type="entry name" value="PQQ_2"/>
    <property type="match status" value="1"/>
</dbReference>
<gene>
    <name evidence="2" type="ORF">RSSM_06598</name>
</gene>
<evidence type="ECO:0000313" key="2">
    <source>
        <dbReference type="EMBL" id="EMI51965.1"/>
    </source>
</evidence>
<feature type="domain" description="Pyrrolo-quinoline quinone repeat" evidence="1">
    <location>
        <begin position="86"/>
        <end position="347"/>
    </location>
</feature>
<organism evidence="2 3">
    <name type="scientific">Rhodopirellula sallentina SM41</name>
    <dbReference type="NCBI Taxonomy" id="1263870"/>
    <lineage>
        <taxon>Bacteria</taxon>
        <taxon>Pseudomonadati</taxon>
        <taxon>Planctomycetota</taxon>
        <taxon>Planctomycetia</taxon>
        <taxon>Pirellulales</taxon>
        <taxon>Pirellulaceae</taxon>
        <taxon>Rhodopirellula</taxon>
    </lineage>
</organism>
<accession>M5TS30</accession>
<dbReference type="InterPro" id="IPR002372">
    <property type="entry name" value="PQQ_rpt_dom"/>
</dbReference>
<keyword evidence="3" id="KW-1185">Reference proteome</keyword>
<proteinExistence type="predicted"/>
<dbReference type="AlphaFoldDB" id="M5TS30"/>
<name>M5TS30_9BACT</name>
<comment type="caution">
    <text evidence="2">The sequence shown here is derived from an EMBL/GenBank/DDBJ whole genome shotgun (WGS) entry which is preliminary data.</text>
</comment>
<dbReference type="Gene3D" id="2.130.10.10">
    <property type="entry name" value="YVTN repeat-like/Quinoprotein amine dehydrogenase"/>
    <property type="match status" value="2"/>
</dbReference>
<dbReference type="OrthoDB" id="244732at2"/>
<dbReference type="EMBL" id="ANOH01000462">
    <property type="protein sequence ID" value="EMI51965.1"/>
    <property type="molecule type" value="Genomic_DNA"/>
</dbReference>
<protein>
    <submittedName>
        <fullName evidence="2">Pyrrolo-quinoline quinone</fullName>
    </submittedName>
</protein>
<dbReference type="PATRIC" id="fig|1263870.3.peg.7002"/>
<dbReference type="InterPro" id="IPR011047">
    <property type="entry name" value="Quinoprotein_ADH-like_sf"/>
</dbReference>
<dbReference type="InterPro" id="IPR015943">
    <property type="entry name" value="WD40/YVTN_repeat-like_dom_sf"/>
</dbReference>